<sequence>MPANELLLTIDYKEPVEAAVLGELLSAIGNDYRRLYGCELIVTEIRQGSIIAILKEIADNTDSINHLIDFLKNIAGIKNLLLGSKGKKGSRSKTTKTIRAIANTALKTGGEVYMEHESANGEKLKVHVNPAEALLIVQPPQDRAHYATSRIVSQAISEASLDDGFIADLARVAFKSPAAGGDVIGADSNPQLQLLRELISAIRSRSDGEQWIAKIAQDLRDRGHSVAAQMLEGL</sequence>
<gene>
    <name evidence="1" type="ORF">HUK82_14795</name>
</gene>
<evidence type="ECO:0000313" key="1">
    <source>
        <dbReference type="EMBL" id="NVN41817.1"/>
    </source>
</evidence>
<reference evidence="1 2" key="1">
    <citation type="submission" date="2020-06" db="EMBL/GenBank/DDBJ databases">
        <title>Description of novel acetic acid bacteria.</title>
        <authorList>
            <person name="Sombolestani A."/>
        </authorList>
    </citation>
    <scope>NUCLEOTIDE SEQUENCE [LARGE SCALE GENOMIC DNA]</scope>
    <source>
        <strain evidence="1 2">LMG 27010</strain>
    </source>
</reference>
<comment type="caution">
    <text evidence="1">The sequence shown here is derived from an EMBL/GenBank/DDBJ whole genome shotgun (WGS) entry which is preliminary data.</text>
</comment>
<protein>
    <submittedName>
        <fullName evidence="1">Uncharacterized protein</fullName>
    </submittedName>
</protein>
<dbReference type="EMBL" id="JABXXR010000191">
    <property type="protein sequence ID" value="NVN41817.1"/>
    <property type="molecule type" value="Genomic_DNA"/>
</dbReference>
<accession>A0A850PBB5</accession>
<proteinExistence type="predicted"/>
<name>A0A850PBB5_9PROT</name>
<keyword evidence="2" id="KW-1185">Reference proteome</keyword>
<organism evidence="1 2">
    <name type="scientific">Ameyamaea chiangmaiensis</name>
    <dbReference type="NCBI Taxonomy" id="442969"/>
    <lineage>
        <taxon>Bacteria</taxon>
        <taxon>Pseudomonadati</taxon>
        <taxon>Pseudomonadota</taxon>
        <taxon>Alphaproteobacteria</taxon>
        <taxon>Acetobacterales</taxon>
        <taxon>Acetobacteraceae</taxon>
        <taxon>Ameyamaea</taxon>
    </lineage>
</organism>
<dbReference type="Proteomes" id="UP000585665">
    <property type="component" value="Unassembled WGS sequence"/>
</dbReference>
<dbReference type="AlphaFoldDB" id="A0A850PBB5"/>
<evidence type="ECO:0000313" key="2">
    <source>
        <dbReference type="Proteomes" id="UP000585665"/>
    </source>
</evidence>